<evidence type="ECO:0000256" key="8">
    <source>
        <dbReference type="RuleBase" id="RU000683"/>
    </source>
</evidence>
<evidence type="ECO:0000256" key="1">
    <source>
        <dbReference type="ARBA" id="ARBA00001954"/>
    </source>
</evidence>
<dbReference type="InterPro" id="IPR037523">
    <property type="entry name" value="VOC_core"/>
</dbReference>
<evidence type="ECO:0000313" key="10">
    <source>
        <dbReference type="EMBL" id="TPG25460.1"/>
    </source>
</evidence>
<keyword evidence="4 8" id="KW-0058">Aromatic hydrocarbons catabolism</keyword>
<keyword evidence="6 8" id="KW-0560">Oxidoreductase</keyword>
<dbReference type="Pfam" id="PF00903">
    <property type="entry name" value="Glyoxalase"/>
    <property type="match status" value="2"/>
</dbReference>
<dbReference type="PANTHER" id="PTHR43048:SF3">
    <property type="entry name" value="METHYLMALONYL-COA EPIMERASE, MITOCHONDRIAL"/>
    <property type="match status" value="1"/>
</dbReference>
<gene>
    <name evidence="10" type="ORF">EAH82_18175</name>
</gene>
<evidence type="ECO:0000256" key="7">
    <source>
        <dbReference type="ARBA" id="ARBA00023004"/>
    </source>
</evidence>
<organism evidence="10 11">
    <name type="scientific">Variovorax guangxiensis</name>
    <dbReference type="NCBI Taxonomy" id="1775474"/>
    <lineage>
        <taxon>Bacteria</taxon>
        <taxon>Pseudomonadati</taxon>
        <taxon>Pseudomonadota</taxon>
        <taxon>Betaproteobacteria</taxon>
        <taxon>Burkholderiales</taxon>
        <taxon>Comamonadaceae</taxon>
        <taxon>Variovorax</taxon>
    </lineage>
</organism>
<dbReference type="RefSeq" id="WP_140863174.1">
    <property type="nucleotide sequence ID" value="NZ_RCZI01000005.1"/>
</dbReference>
<dbReference type="EMBL" id="RCZI01000005">
    <property type="protein sequence ID" value="TPG25460.1"/>
    <property type="molecule type" value="Genomic_DNA"/>
</dbReference>
<comment type="caution">
    <text evidence="10">The sequence shown here is derived from an EMBL/GenBank/DDBJ whole genome shotgun (WGS) entry which is preliminary data.</text>
</comment>
<dbReference type="InterPro" id="IPR051785">
    <property type="entry name" value="MMCE/EMCE_epimerase"/>
</dbReference>
<dbReference type="GO" id="GO:0051213">
    <property type="term" value="F:dioxygenase activity"/>
    <property type="evidence" value="ECO:0007669"/>
    <property type="project" value="UniProtKB-KW"/>
</dbReference>
<evidence type="ECO:0000256" key="3">
    <source>
        <dbReference type="ARBA" id="ARBA00022723"/>
    </source>
</evidence>
<dbReference type="Gene3D" id="3.10.180.10">
    <property type="entry name" value="2,3-Dihydroxybiphenyl 1,2-Dioxygenase, domain 1"/>
    <property type="match status" value="2"/>
</dbReference>
<dbReference type="PROSITE" id="PS00082">
    <property type="entry name" value="EXTRADIOL_DIOXYGENAS"/>
    <property type="match status" value="1"/>
</dbReference>
<evidence type="ECO:0000313" key="11">
    <source>
        <dbReference type="Proteomes" id="UP000319212"/>
    </source>
</evidence>
<evidence type="ECO:0000256" key="4">
    <source>
        <dbReference type="ARBA" id="ARBA00022797"/>
    </source>
</evidence>
<name>A0A502DLD7_9BURK</name>
<evidence type="ECO:0000259" key="9">
    <source>
        <dbReference type="PROSITE" id="PS51819"/>
    </source>
</evidence>
<dbReference type="InterPro" id="IPR000486">
    <property type="entry name" value="Xdiol_ring_cleave_dOase_1/2"/>
</dbReference>
<keyword evidence="3" id="KW-0479">Metal-binding</keyword>
<comment type="similarity">
    <text evidence="2 8">Belongs to the extradiol ring-cleavage dioxygenase family.</text>
</comment>
<reference evidence="10 11" key="1">
    <citation type="journal article" date="2019" name="Environ. Microbiol.">
        <title>Species interactions and distinct microbial communities in high Arctic permafrost affected cryosols are associated with the CH4 and CO2 gas fluxes.</title>
        <authorList>
            <person name="Altshuler I."/>
            <person name="Hamel J."/>
            <person name="Turney S."/>
            <person name="Magnuson E."/>
            <person name="Levesque R."/>
            <person name="Greer C."/>
            <person name="Whyte L.G."/>
        </authorList>
    </citation>
    <scope>NUCLEOTIDE SEQUENCE [LARGE SCALE GENOMIC DNA]</scope>
    <source>
        <strain evidence="10 11">S06.C</strain>
    </source>
</reference>
<accession>A0A502DLD7</accession>
<dbReference type="PROSITE" id="PS51819">
    <property type="entry name" value="VOC"/>
    <property type="match status" value="2"/>
</dbReference>
<feature type="domain" description="VOC" evidence="9">
    <location>
        <begin position="28"/>
        <end position="144"/>
    </location>
</feature>
<evidence type="ECO:0000256" key="6">
    <source>
        <dbReference type="ARBA" id="ARBA00023002"/>
    </source>
</evidence>
<comment type="cofactor">
    <cofactor evidence="1 8">
        <name>Fe(2+)</name>
        <dbReference type="ChEBI" id="CHEBI:29033"/>
    </cofactor>
</comment>
<evidence type="ECO:0000256" key="2">
    <source>
        <dbReference type="ARBA" id="ARBA00008784"/>
    </source>
</evidence>
<dbReference type="InterPro" id="IPR029068">
    <property type="entry name" value="Glyas_Bleomycin-R_OHBP_Dase"/>
</dbReference>
<evidence type="ECO:0000256" key="5">
    <source>
        <dbReference type="ARBA" id="ARBA00022964"/>
    </source>
</evidence>
<sequence>MRKIDQLTHRIMNLSTPTVFPVPFRYRKPGYVALAVTDLDRSITFYRDLVGLTLQERDGDEIAFLRCGTDHHDVVLYKATQPGLKRMAFQLESAQDLAHAHGWLTELGYQPVWAAPQECGTLRQGPTLRFRIPDCELLFEFYAQMESGGEWQPTVAKIERLGHVVIGMRNPEAVLATLLEKLNFRMSDQFGTHTWFLRCFPNPYHHSFAVARAEFDRLHHVNFMVTDVDDVGRALYRMRKAGVEIVFGPGRHDISNSIFLYFLDPDGMTVEYSFGMEEFAEDGAREARQLPFSMEILDSWGSAPLPATGKGGAVEAASL</sequence>
<dbReference type="Proteomes" id="UP000319212">
    <property type="component" value="Unassembled WGS sequence"/>
</dbReference>
<dbReference type="SUPFAM" id="SSF54593">
    <property type="entry name" value="Glyoxalase/Bleomycin resistance protein/Dihydroxybiphenyl dioxygenase"/>
    <property type="match status" value="1"/>
</dbReference>
<dbReference type="GO" id="GO:0008198">
    <property type="term" value="F:ferrous iron binding"/>
    <property type="evidence" value="ECO:0007669"/>
    <property type="project" value="InterPro"/>
</dbReference>
<dbReference type="OrthoDB" id="5430221at2"/>
<keyword evidence="5 8" id="KW-0223">Dioxygenase</keyword>
<dbReference type="GO" id="GO:0004493">
    <property type="term" value="F:methylmalonyl-CoA epimerase activity"/>
    <property type="evidence" value="ECO:0007669"/>
    <property type="project" value="TreeGrafter"/>
</dbReference>
<dbReference type="InterPro" id="IPR004360">
    <property type="entry name" value="Glyas_Fos-R_dOase_dom"/>
</dbReference>
<keyword evidence="7 8" id="KW-0408">Iron</keyword>
<dbReference type="PANTHER" id="PTHR43048">
    <property type="entry name" value="METHYLMALONYL-COA EPIMERASE"/>
    <property type="match status" value="1"/>
</dbReference>
<dbReference type="GO" id="GO:0046491">
    <property type="term" value="P:L-methylmalonyl-CoA metabolic process"/>
    <property type="evidence" value="ECO:0007669"/>
    <property type="project" value="TreeGrafter"/>
</dbReference>
<proteinExistence type="inferred from homology"/>
<dbReference type="AlphaFoldDB" id="A0A502DLD7"/>
<protein>
    <submittedName>
        <fullName evidence="10">2,3-dihydroxy-p-cumate-3,4-dioxygenase</fullName>
    </submittedName>
</protein>
<feature type="domain" description="VOC" evidence="9">
    <location>
        <begin position="160"/>
        <end position="275"/>
    </location>
</feature>